<organism evidence="10 11">
    <name type="scientific">Plantactinospora mayteni</name>
    <dbReference type="NCBI Taxonomy" id="566021"/>
    <lineage>
        <taxon>Bacteria</taxon>
        <taxon>Bacillati</taxon>
        <taxon>Actinomycetota</taxon>
        <taxon>Actinomycetes</taxon>
        <taxon>Micromonosporales</taxon>
        <taxon>Micromonosporaceae</taxon>
        <taxon>Plantactinospora</taxon>
    </lineage>
</organism>
<evidence type="ECO:0000256" key="6">
    <source>
        <dbReference type="ARBA" id="ARBA00023157"/>
    </source>
</evidence>
<evidence type="ECO:0000259" key="9">
    <source>
        <dbReference type="Pfam" id="PF02782"/>
    </source>
</evidence>
<dbReference type="PANTHER" id="PTHR10196">
    <property type="entry name" value="SUGAR KINASE"/>
    <property type="match status" value="1"/>
</dbReference>
<evidence type="ECO:0000313" key="11">
    <source>
        <dbReference type="Proteomes" id="UP000621500"/>
    </source>
</evidence>
<keyword evidence="6" id="KW-1015">Disulfide bond</keyword>
<keyword evidence="4 10" id="KW-0418">Kinase</keyword>
<dbReference type="PANTHER" id="PTHR10196:SF93">
    <property type="entry name" value="L-RHAMNULOKINASE"/>
    <property type="match status" value="1"/>
</dbReference>
<dbReference type="GO" id="GO:0016301">
    <property type="term" value="F:kinase activity"/>
    <property type="evidence" value="ECO:0007669"/>
    <property type="project" value="UniProtKB-KW"/>
</dbReference>
<dbReference type="RefSeq" id="WP_239313462.1">
    <property type="nucleotide sequence ID" value="NZ_BAAAZQ010000001.1"/>
</dbReference>
<dbReference type="InterPro" id="IPR043129">
    <property type="entry name" value="ATPase_NBD"/>
</dbReference>
<comment type="similarity">
    <text evidence="1">Belongs to the FGGY kinase family.</text>
</comment>
<feature type="domain" description="Carbohydrate kinase FGGY C-terminal" evidence="9">
    <location>
        <begin position="264"/>
        <end position="455"/>
    </location>
</feature>
<evidence type="ECO:0000256" key="1">
    <source>
        <dbReference type="ARBA" id="ARBA00009156"/>
    </source>
</evidence>
<evidence type="ECO:0000259" key="8">
    <source>
        <dbReference type="Pfam" id="PF00370"/>
    </source>
</evidence>
<proteinExistence type="inferred from homology"/>
<dbReference type="InterPro" id="IPR013449">
    <property type="entry name" value="Rhamnulokinase"/>
</dbReference>
<feature type="domain" description="Carbohydrate kinase FGGY N-terminal" evidence="8">
    <location>
        <begin position="17"/>
        <end position="253"/>
    </location>
</feature>
<accession>A0ABQ4EYL8</accession>
<dbReference type="InterPro" id="IPR018484">
    <property type="entry name" value="FGGY_N"/>
</dbReference>
<evidence type="ECO:0000313" key="10">
    <source>
        <dbReference type="EMBL" id="GIG99760.1"/>
    </source>
</evidence>
<reference evidence="10 11" key="1">
    <citation type="submission" date="2021-01" db="EMBL/GenBank/DDBJ databases">
        <title>Whole genome shotgun sequence of Plantactinospora mayteni NBRC 109088.</title>
        <authorList>
            <person name="Komaki H."/>
            <person name="Tamura T."/>
        </authorList>
    </citation>
    <scope>NUCLEOTIDE SEQUENCE [LARGE SCALE GENOMIC DNA]</scope>
    <source>
        <strain evidence="10 11">NBRC 109088</strain>
    </source>
</reference>
<keyword evidence="2" id="KW-0808">Transferase</keyword>
<keyword evidence="11" id="KW-1185">Reference proteome</keyword>
<dbReference type="SUPFAM" id="SSF53067">
    <property type="entry name" value="Actin-like ATPase domain"/>
    <property type="match status" value="2"/>
</dbReference>
<keyword evidence="3" id="KW-0547">Nucleotide-binding</keyword>
<evidence type="ECO:0000256" key="3">
    <source>
        <dbReference type="ARBA" id="ARBA00022741"/>
    </source>
</evidence>
<comment type="caution">
    <text evidence="10">The sequence shown here is derived from an EMBL/GenBank/DDBJ whole genome shotgun (WGS) entry which is preliminary data.</text>
</comment>
<dbReference type="Proteomes" id="UP000621500">
    <property type="component" value="Unassembled WGS sequence"/>
</dbReference>
<dbReference type="InterPro" id="IPR018485">
    <property type="entry name" value="FGGY_C"/>
</dbReference>
<keyword evidence="7" id="KW-0684">Rhamnose metabolism</keyword>
<keyword evidence="5" id="KW-0067">ATP-binding</keyword>
<sequence length="501" mass="52613">MTGSTGLAGSTAVAVAAVDLGAASGRVMLAEVARDGVTLTEVHRFDNGPVRLLDTLHWDVLRLHAETLAGLRAALHRRPDLASVGIDSWAVDYALLDGTGALVGNPVHYRDRRTDGVQERVVAALGADYLYRTTGLQLLPFNTLFQLTAELGTPALDRAQTLLLVPDLLGYWLTGVAGSEVTNASTTQLLDVRTREWSTDLITRAGLPARLFGPLRQPGDPVGELRPEVREAVGTNRPVPVTAVGSHDTASAVAAVPAEHDRFGYISCGTWSLVGVELPAPVLTEASRAANFTNEAGVDGTVRYLRNVMGLWLLQESLRVWRSQGVADDLGALLAAAARQPSLAAVVDPDDPVFLPPGDMPARIAKECARRGEPVPEGPAALTRCILDSLALAHRVALGQAQRLSGRDVEVLHVVGGGARNELLCQLTADACGLPVVAGPVEATALGNALVQARALGVLDGGLAELRALLRRTGSTRTYRPRAGGAAAWRAAAERAGLADG</sequence>
<evidence type="ECO:0000256" key="5">
    <source>
        <dbReference type="ARBA" id="ARBA00022840"/>
    </source>
</evidence>
<evidence type="ECO:0000256" key="7">
    <source>
        <dbReference type="ARBA" id="ARBA00023308"/>
    </source>
</evidence>
<dbReference type="EMBL" id="BONX01000047">
    <property type="protein sequence ID" value="GIG99760.1"/>
    <property type="molecule type" value="Genomic_DNA"/>
</dbReference>
<name>A0ABQ4EYL8_9ACTN</name>
<evidence type="ECO:0000256" key="4">
    <source>
        <dbReference type="ARBA" id="ARBA00022777"/>
    </source>
</evidence>
<gene>
    <name evidence="10" type="ORF">Pma05_63330</name>
</gene>
<protein>
    <submittedName>
        <fullName evidence="10">Carbohydrate kinase</fullName>
    </submittedName>
</protein>
<dbReference type="Pfam" id="PF00370">
    <property type="entry name" value="FGGY_N"/>
    <property type="match status" value="1"/>
</dbReference>
<dbReference type="Gene3D" id="3.30.420.40">
    <property type="match status" value="2"/>
</dbReference>
<evidence type="ECO:0000256" key="2">
    <source>
        <dbReference type="ARBA" id="ARBA00022679"/>
    </source>
</evidence>
<dbReference type="Pfam" id="PF02782">
    <property type="entry name" value="FGGY_C"/>
    <property type="match status" value="1"/>
</dbReference>
<dbReference type="CDD" id="cd07771">
    <property type="entry name" value="ASKHA_NBD_FGGY_RhaB-like"/>
    <property type="match status" value="1"/>
</dbReference>